<dbReference type="AlphaFoldDB" id="S8D5F9"/>
<dbReference type="PANTHER" id="PTHR34046:SF7">
    <property type="entry name" value="DUF740 FAMILY PROTEIN"/>
    <property type="match status" value="1"/>
</dbReference>
<feature type="compositionally biased region" description="Low complexity" evidence="1">
    <location>
        <begin position="34"/>
        <end position="52"/>
    </location>
</feature>
<dbReference type="PANTHER" id="PTHR34046">
    <property type="entry name" value="OS06G0218800 PROTEIN"/>
    <property type="match status" value="1"/>
</dbReference>
<accession>S8D5F9</accession>
<feature type="region of interest" description="Disordered" evidence="1">
    <location>
        <begin position="28"/>
        <end position="52"/>
    </location>
</feature>
<sequence>CRKHPKHDQSPGICSLCLCEKLLQHLDGSDRRSSTSSSSSSSSSDESLLSSS</sequence>
<feature type="non-terminal residue" evidence="2">
    <location>
        <position position="52"/>
    </location>
</feature>
<evidence type="ECO:0000256" key="1">
    <source>
        <dbReference type="SAM" id="MobiDB-lite"/>
    </source>
</evidence>
<organism evidence="2 3">
    <name type="scientific">Genlisea aurea</name>
    <dbReference type="NCBI Taxonomy" id="192259"/>
    <lineage>
        <taxon>Eukaryota</taxon>
        <taxon>Viridiplantae</taxon>
        <taxon>Streptophyta</taxon>
        <taxon>Embryophyta</taxon>
        <taxon>Tracheophyta</taxon>
        <taxon>Spermatophyta</taxon>
        <taxon>Magnoliopsida</taxon>
        <taxon>eudicotyledons</taxon>
        <taxon>Gunneridae</taxon>
        <taxon>Pentapetalae</taxon>
        <taxon>asterids</taxon>
        <taxon>lamiids</taxon>
        <taxon>Lamiales</taxon>
        <taxon>Lentibulariaceae</taxon>
        <taxon>Genlisea</taxon>
    </lineage>
</organism>
<gene>
    <name evidence="2" type="ORF">M569_02088</name>
</gene>
<dbReference type="Pfam" id="PF05340">
    <property type="entry name" value="DUF740"/>
    <property type="match status" value="1"/>
</dbReference>
<feature type="non-terminal residue" evidence="2">
    <location>
        <position position="1"/>
    </location>
</feature>
<reference evidence="2 3" key="1">
    <citation type="journal article" date="2013" name="BMC Genomics">
        <title>The miniature genome of a carnivorous plant Genlisea aurea contains a low number of genes and short non-coding sequences.</title>
        <authorList>
            <person name="Leushkin E.V."/>
            <person name="Sutormin R.A."/>
            <person name="Nabieva E.R."/>
            <person name="Penin A.A."/>
            <person name="Kondrashov A.S."/>
            <person name="Logacheva M.D."/>
        </authorList>
    </citation>
    <scope>NUCLEOTIDE SEQUENCE [LARGE SCALE GENOMIC DNA]</scope>
</reference>
<comment type="caution">
    <text evidence="2">The sequence shown here is derived from an EMBL/GenBank/DDBJ whole genome shotgun (WGS) entry which is preliminary data.</text>
</comment>
<dbReference type="InterPro" id="IPR008004">
    <property type="entry name" value="OCTOPUS-like"/>
</dbReference>
<dbReference type="EMBL" id="AUSU01000743">
    <property type="protein sequence ID" value="EPS72671.1"/>
    <property type="molecule type" value="Genomic_DNA"/>
</dbReference>
<evidence type="ECO:0000313" key="3">
    <source>
        <dbReference type="Proteomes" id="UP000015453"/>
    </source>
</evidence>
<keyword evidence="3" id="KW-1185">Reference proteome</keyword>
<evidence type="ECO:0000313" key="2">
    <source>
        <dbReference type="EMBL" id="EPS72671.1"/>
    </source>
</evidence>
<dbReference type="Proteomes" id="UP000015453">
    <property type="component" value="Unassembled WGS sequence"/>
</dbReference>
<name>S8D5F9_9LAMI</name>
<protein>
    <submittedName>
        <fullName evidence="2">Uncharacterized protein</fullName>
    </submittedName>
</protein>
<proteinExistence type="predicted"/>